<comment type="caution">
    <text evidence="1">The sequence shown here is derived from an EMBL/GenBank/DDBJ whole genome shotgun (WGS) entry which is preliminary data.</text>
</comment>
<evidence type="ECO:0000313" key="2">
    <source>
        <dbReference type="Proteomes" id="UP001057452"/>
    </source>
</evidence>
<evidence type="ECO:0000313" key="1">
    <source>
        <dbReference type="EMBL" id="KAI4810176.1"/>
    </source>
</evidence>
<organism evidence="1 2">
    <name type="scientific">Chaenocephalus aceratus</name>
    <name type="common">Blackfin icefish</name>
    <name type="synonym">Chaenichthys aceratus</name>
    <dbReference type="NCBI Taxonomy" id="36190"/>
    <lineage>
        <taxon>Eukaryota</taxon>
        <taxon>Metazoa</taxon>
        <taxon>Chordata</taxon>
        <taxon>Craniata</taxon>
        <taxon>Vertebrata</taxon>
        <taxon>Euteleostomi</taxon>
        <taxon>Actinopterygii</taxon>
        <taxon>Neopterygii</taxon>
        <taxon>Teleostei</taxon>
        <taxon>Neoteleostei</taxon>
        <taxon>Acanthomorphata</taxon>
        <taxon>Eupercaria</taxon>
        <taxon>Perciformes</taxon>
        <taxon>Notothenioidei</taxon>
        <taxon>Channichthyidae</taxon>
        <taxon>Chaenocephalus</taxon>
    </lineage>
</organism>
<reference evidence="1" key="1">
    <citation type="submission" date="2022-05" db="EMBL/GenBank/DDBJ databases">
        <title>Chromosome-level genome of Chaenocephalus aceratus.</title>
        <authorList>
            <person name="Park H."/>
        </authorList>
    </citation>
    <scope>NUCLEOTIDE SEQUENCE</scope>
    <source>
        <strain evidence="1">KU_202001</strain>
    </source>
</reference>
<accession>A0ACB9WC07</accession>
<sequence>MKVRNPLSQQRAPQSRQRGAGEDWEEREMEERKEDQERAVEEGEQAGKEGEKENKGRRFFQSPQPMGAQCESVAELPLDSVAIIRDLVTEITEVEAVISPVPTAAIQPDTVTMTTDCVGAPL</sequence>
<proteinExistence type="predicted"/>
<name>A0ACB9WC07_CHAAC</name>
<keyword evidence="2" id="KW-1185">Reference proteome</keyword>
<protein>
    <submittedName>
        <fullName evidence="1">Uncharacterized protein</fullName>
    </submittedName>
</protein>
<dbReference type="EMBL" id="CM043801">
    <property type="protein sequence ID" value="KAI4810176.1"/>
    <property type="molecule type" value="Genomic_DNA"/>
</dbReference>
<gene>
    <name evidence="1" type="ORF">KUCAC02_019017</name>
</gene>
<dbReference type="Proteomes" id="UP001057452">
    <property type="component" value="Chromosome 17"/>
</dbReference>